<accession>A0ABT4BT00</accession>
<comment type="caution">
    <text evidence="2">The sequence shown here is derived from an EMBL/GenBank/DDBJ whole genome shotgun (WGS) entry which is preliminary data.</text>
</comment>
<name>A0ABT4BT00_9FIRM</name>
<reference evidence="2 3" key="1">
    <citation type="submission" date="2022-11" db="EMBL/GenBank/DDBJ databases">
        <authorList>
            <person name="Caiyu Z."/>
        </authorList>
    </citation>
    <scope>NUCLEOTIDE SEQUENCE [LARGE SCALE GENOMIC DNA]</scope>
    <source>
        <strain evidence="2 3">YR-4</strain>
    </source>
</reference>
<organism evidence="2 3">
    <name type="scientific">Caproiciproducens galactitolivorans</name>
    <dbReference type="NCBI Taxonomy" id="642589"/>
    <lineage>
        <taxon>Bacteria</taxon>
        <taxon>Bacillati</taxon>
        <taxon>Bacillota</taxon>
        <taxon>Clostridia</taxon>
        <taxon>Eubacteriales</taxon>
        <taxon>Acutalibacteraceae</taxon>
        <taxon>Caproiciproducens</taxon>
    </lineage>
</organism>
<gene>
    <name evidence="2" type="ORF">OUY18_07130</name>
</gene>
<evidence type="ECO:0000313" key="2">
    <source>
        <dbReference type="EMBL" id="MCY1714024.1"/>
    </source>
</evidence>
<dbReference type="EMBL" id="JAPOHA010000006">
    <property type="protein sequence ID" value="MCY1714024.1"/>
    <property type="molecule type" value="Genomic_DNA"/>
</dbReference>
<evidence type="ECO:0000313" key="3">
    <source>
        <dbReference type="Proteomes" id="UP001082703"/>
    </source>
</evidence>
<proteinExistence type="predicted"/>
<feature type="compositionally biased region" description="Basic residues" evidence="1">
    <location>
        <begin position="48"/>
        <end position="58"/>
    </location>
</feature>
<sequence length="284" mass="32096">MKNRPDRLFFQRAGFFQNVYRLFARKIPELSVNLAEADADGGTAAKDRPRRKRPNCGRKVGKIGHILKKRRIYMQRHCLCGRSDGMPSGGARKGAGRKPKPLAEKLAVGNPGRRPLKKIEFSGGNTGRPKMPEYLRHMEKPALNFISIEEIFEKTLDHLEPSGCLNLIPVENICDYVMAKYYLIDAQYALSKTAIVGYNEKHELTVTSFTEAMLKLQKNVALTWGVIWDVVSRNSEHIIKNPEEDLIAAIMSGRVRKKRPREEPDDGRDEHTENPGGKTESGEV</sequence>
<keyword evidence="3" id="KW-1185">Reference proteome</keyword>
<feature type="region of interest" description="Disordered" evidence="1">
    <location>
        <begin position="37"/>
        <end position="58"/>
    </location>
</feature>
<dbReference type="Proteomes" id="UP001082703">
    <property type="component" value="Unassembled WGS sequence"/>
</dbReference>
<feature type="region of interest" description="Disordered" evidence="1">
    <location>
        <begin position="251"/>
        <end position="284"/>
    </location>
</feature>
<dbReference type="RefSeq" id="WP_268058077.1">
    <property type="nucleotide sequence ID" value="NZ_JAPOHA010000006.1"/>
</dbReference>
<protein>
    <submittedName>
        <fullName evidence="2">Uncharacterized protein</fullName>
    </submittedName>
</protein>
<evidence type="ECO:0000256" key="1">
    <source>
        <dbReference type="SAM" id="MobiDB-lite"/>
    </source>
</evidence>
<feature type="region of interest" description="Disordered" evidence="1">
    <location>
        <begin position="84"/>
        <end position="109"/>
    </location>
</feature>